<gene>
    <name evidence="13" type="ORF">B0F90DRAFT_1810878</name>
</gene>
<dbReference type="Pfam" id="PF02714">
    <property type="entry name" value="RSN1_7TM"/>
    <property type="match status" value="1"/>
</dbReference>
<protein>
    <submittedName>
        <fullName evidence="13">DUF221-domain-containing protein</fullName>
    </submittedName>
</protein>
<organism evidence="13 14">
    <name type="scientific">Multifurca ochricompacta</name>
    <dbReference type="NCBI Taxonomy" id="376703"/>
    <lineage>
        <taxon>Eukaryota</taxon>
        <taxon>Fungi</taxon>
        <taxon>Dikarya</taxon>
        <taxon>Basidiomycota</taxon>
        <taxon>Agaricomycotina</taxon>
        <taxon>Agaricomycetes</taxon>
        <taxon>Russulales</taxon>
        <taxon>Russulaceae</taxon>
        <taxon>Multifurca</taxon>
    </lineage>
</organism>
<evidence type="ECO:0000313" key="14">
    <source>
        <dbReference type="Proteomes" id="UP001203297"/>
    </source>
</evidence>
<keyword evidence="6 8" id="KW-0472">Membrane</keyword>
<feature type="transmembrane region" description="Helical" evidence="8">
    <location>
        <begin position="593"/>
        <end position="621"/>
    </location>
</feature>
<dbReference type="GO" id="GO:0005227">
    <property type="term" value="F:calcium-activated cation channel activity"/>
    <property type="evidence" value="ECO:0007669"/>
    <property type="project" value="InterPro"/>
</dbReference>
<evidence type="ECO:0000259" key="10">
    <source>
        <dbReference type="Pfam" id="PF12621"/>
    </source>
</evidence>
<sequence>MSFWVTAIPTSFEAPESCDTFDVNVGLENVSDLSQSTTASTKTFVTALVLNAIIAAVEIIAFILVRRYFRLIYEPRSLSVFEAKRQPPLSPHLFGWLISIFNVDYRKIKNINGLDCYFFVRFLRMMVRVMLPIWLLSWAVLLPLTSVNTGVPGHSGLDKFIFGNIATTSQHRYAGHLLLTWIFTKSVWIWWNIKHEMAHYVRVRQHYLVSPAHSSTAQACTVLYLSESALTRLFSHLPGGVRKVWINRDLADMPDLYNRRLKACQMLESAETSLLNMAIKRNTQNAKKAAKSGSGDRNDYDSTLTKPVIDPEARRTLFEELVPKEGRPSHRLPPFSWMPFSIPLVGKKVDTIEWARDQVHELNTQLLQRREVLARDITRTTAAEAQTTNRTYPPANGAFVLFNKQIAAHMAAQTLIHHEPYRMSGSLKYVEVAPEDIIWDNLVINPYERRVRLALSWAATIGLIIVWAIPVAFVGFISNIHSLCSTYHWLEWICKAPSVVVSFIQGFLPSVLLAVLFMLVPIVLRILARLEGIPQRTGVELSLMDRFFLFQVINGFLVVTLSSGIIASLPGLVNNPTSVPTLLAQNLPKSSTFFLTFVLLQGLSGTAGGFLQAVPLAMYYIKITLLGSTPRSVYGIEFSPRTSNWGTLFPTMTQLVVITLGYSIISPIINGLAFAAFFLFYLLYKYLFTWVNDQPSSSDTGGLFFPKAIQHVFVGLYIQQVCLCALFFLAQDDHKKPSAIPEGALMIVLIVFTAFFQNTIINSYGPLIKFLPLTLAEKSYDGSAEQDVPTTENPSQPVPSSSEDVKAIDHANASAPGSQQRFTEGGSPRLDGPDGSPKQHLASTSFTNESRASSPSPSAKPIKDEGPTDFNHPASVEEQRIIWLPKDSLGLVREIERDLDSQGVLYSTEGARMDSKGHVSVTLAPPEEVERAPREGIGEAIRGLAIDIADFGNGSGKSISEEGKAEVKEGVKQMESSVHR</sequence>
<dbReference type="Pfam" id="PF13967">
    <property type="entry name" value="RSN1_TM"/>
    <property type="match status" value="1"/>
</dbReference>
<feature type="domain" description="CSC1/OSCA1-like cytosolic" evidence="12">
    <location>
        <begin position="224"/>
        <end position="441"/>
    </location>
</feature>
<feature type="transmembrane region" description="Helical" evidence="8">
    <location>
        <begin position="668"/>
        <end position="688"/>
    </location>
</feature>
<evidence type="ECO:0000256" key="3">
    <source>
        <dbReference type="ARBA" id="ARBA00022448"/>
    </source>
</evidence>
<dbReference type="EMBL" id="WTXG01000027">
    <property type="protein sequence ID" value="KAI0298740.1"/>
    <property type="molecule type" value="Genomic_DNA"/>
</dbReference>
<reference evidence="13" key="1">
    <citation type="journal article" date="2022" name="New Phytol.">
        <title>Evolutionary transition to the ectomycorrhizal habit in the genomes of a hyperdiverse lineage of mushroom-forming fungi.</title>
        <authorList>
            <person name="Looney B."/>
            <person name="Miyauchi S."/>
            <person name="Morin E."/>
            <person name="Drula E."/>
            <person name="Courty P.E."/>
            <person name="Kohler A."/>
            <person name="Kuo A."/>
            <person name="LaButti K."/>
            <person name="Pangilinan J."/>
            <person name="Lipzen A."/>
            <person name="Riley R."/>
            <person name="Andreopoulos W."/>
            <person name="He G."/>
            <person name="Johnson J."/>
            <person name="Nolan M."/>
            <person name="Tritt A."/>
            <person name="Barry K.W."/>
            <person name="Grigoriev I.V."/>
            <person name="Nagy L.G."/>
            <person name="Hibbett D."/>
            <person name="Henrissat B."/>
            <person name="Matheny P.B."/>
            <person name="Labbe J."/>
            <person name="Martin F.M."/>
        </authorList>
    </citation>
    <scope>NUCLEOTIDE SEQUENCE</scope>
    <source>
        <strain evidence="13">BPL690</strain>
    </source>
</reference>
<keyword evidence="3" id="KW-0813">Transport</keyword>
<feature type="transmembrane region" description="Helical" evidence="8">
    <location>
        <begin position="708"/>
        <end position="730"/>
    </location>
</feature>
<evidence type="ECO:0000256" key="7">
    <source>
        <dbReference type="SAM" id="MobiDB-lite"/>
    </source>
</evidence>
<dbReference type="InterPro" id="IPR022257">
    <property type="entry name" value="PHM7_ext"/>
</dbReference>
<evidence type="ECO:0000256" key="6">
    <source>
        <dbReference type="ARBA" id="ARBA00023136"/>
    </source>
</evidence>
<accession>A0AAD4M2C1</accession>
<evidence type="ECO:0000256" key="4">
    <source>
        <dbReference type="ARBA" id="ARBA00022692"/>
    </source>
</evidence>
<comment type="caution">
    <text evidence="13">The sequence shown here is derived from an EMBL/GenBank/DDBJ whole genome shotgun (WGS) entry which is preliminary data.</text>
</comment>
<feature type="transmembrane region" description="Helical" evidence="8">
    <location>
        <begin position="548"/>
        <end position="573"/>
    </location>
</feature>
<feature type="transmembrane region" description="Helical" evidence="8">
    <location>
        <begin position="131"/>
        <end position="153"/>
    </location>
</feature>
<evidence type="ECO:0000256" key="8">
    <source>
        <dbReference type="SAM" id="Phobius"/>
    </source>
</evidence>
<dbReference type="Proteomes" id="UP001203297">
    <property type="component" value="Unassembled WGS sequence"/>
</dbReference>
<evidence type="ECO:0000256" key="1">
    <source>
        <dbReference type="ARBA" id="ARBA00004141"/>
    </source>
</evidence>
<dbReference type="Pfam" id="PF12621">
    <property type="entry name" value="PHM7_ext"/>
    <property type="match status" value="1"/>
</dbReference>
<feature type="transmembrane region" description="Helical" evidence="8">
    <location>
        <begin position="173"/>
        <end position="193"/>
    </location>
</feature>
<dbReference type="PANTHER" id="PTHR13018">
    <property type="entry name" value="PROBABLE MEMBRANE PROTEIN DUF221-RELATED"/>
    <property type="match status" value="1"/>
</dbReference>
<evidence type="ECO:0000313" key="13">
    <source>
        <dbReference type="EMBL" id="KAI0298740.1"/>
    </source>
</evidence>
<keyword evidence="14" id="KW-1185">Reference proteome</keyword>
<comment type="subcellular location">
    <subcellularLocation>
        <location evidence="1">Membrane</location>
        <topology evidence="1">Multi-pass membrane protein</topology>
    </subcellularLocation>
</comment>
<feature type="compositionally biased region" description="Basic and acidic residues" evidence="7">
    <location>
        <begin position="959"/>
        <end position="980"/>
    </location>
</feature>
<dbReference type="InterPro" id="IPR003864">
    <property type="entry name" value="CSC1/OSCA1-like_7TM"/>
</dbReference>
<feature type="transmembrane region" description="Helical" evidence="8">
    <location>
        <begin position="44"/>
        <end position="65"/>
    </location>
</feature>
<dbReference type="InterPro" id="IPR045122">
    <property type="entry name" value="Csc1-like"/>
</dbReference>
<feature type="region of interest" description="Disordered" evidence="7">
    <location>
        <begin position="954"/>
        <end position="980"/>
    </location>
</feature>
<feature type="domain" description="CSC1/OSCA1-like N-terminal transmembrane" evidence="11">
    <location>
        <begin position="44"/>
        <end position="187"/>
    </location>
</feature>
<feature type="compositionally biased region" description="Polar residues" evidence="7">
    <location>
        <begin position="788"/>
        <end position="802"/>
    </location>
</feature>
<dbReference type="GO" id="GO:0005886">
    <property type="term" value="C:plasma membrane"/>
    <property type="evidence" value="ECO:0007669"/>
    <property type="project" value="TreeGrafter"/>
</dbReference>
<feature type="region of interest" description="Disordered" evidence="7">
    <location>
        <begin position="285"/>
        <end position="305"/>
    </location>
</feature>
<comment type="similarity">
    <text evidence="2">Belongs to the CSC1 (TC 1.A.17) family.</text>
</comment>
<evidence type="ECO:0000256" key="2">
    <source>
        <dbReference type="ARBA" id="ARBA00007779"/>
    </source>
</evidence>
<keyword evidence="4 8" id="KW-0812">Transmembrane</keyword>
<dbReference type="InterPro" id="IPR032880">
    <property type="entry name" value="CSC1/OSCA1-like_N"/>
</dbReference>
<evidence type="ECO:0000259" key="9">
    <source>
        <dbReference type="Pfam" id="PF02714"/>
    </source>
</evidence>
<dbReference type="PANTHER" id="PTHR13018:SF143">
    <property type="entry name" value="CSC1_OSCA1-LIKE 7TM REGION DOMAIN-CONTAINING PROTEIN"/>
    <property type="match status" value="1"/>
</dbReference>
<proteinExistence type="inferred from homology"/>
<evidence type="ECO:0000259" key="12">
    <source>
        <dbReference type="Pfam" id="PF14703"/>
    </source>
</evidence>
<feature type="domain" description="10TM putative phosphate transporter extracellular tail" evidence="10">
    <location>
        <begin position="864"/>
        <end position="926"/>
    </location>
</feature>
<dbReference type="Pfam" id="PF14703">
    <property type="entry name" value="PHM7_cyt"/>
    <property type="match status" value="1"/>
</dbReference>
<feature type="region of interest" description="Disordered" evidence="7">
    <location>
        <begin position="782"/>
        <end position="874"/>
    </location>
</feature>
<feature type="compositionally biased region" description="Low complexity" evidence="7">
    <location>
        <begin position="850"/>
        <end position="859"/>
    </location>
</feature>
<feature type="domain" description="CSC1/OSCA1-like 7TM region" evidence="9">
    <location>
        <begin position="455"/>
        <end position="727"/>
    </location>
</feature>
<evidence type="ECO:0000259" key="11">
    <source>
        <dbReference type="Pfam" id="PF13967"/>
    </source>
</evidence>
<dbReference type="AlphaFoldDB" id="A0AAD4M2C1"/>
<dbReference type="InterPro" id="IPR027815">
    <property type="entry name" value="CSC1/OSCA1-like_cyt"/>
</dbReference>
<feature type="transmembrane region" description="Helical" evidence="8">
    <location>
        <begin position="500"/>
        <end position="527"/>
    </location>
</feature>
<name>A0AAD4M2C1_9AGAM</name>
<feature type="transmembrane region" description="Helical" evidence="8">
    <location>
        <begin position="742"/>
        <end position="761"/>
    </location>
</feature>
<evidence type="ECO:0000256" key="5">
    <source>
        <dbReference type="ARBA" id="ARBA00022989"/>
    </source>
</evidence>
<keyword evidence="5 8" id="KW-1133">Transmembrane helix</keyword>
<feature type="transmembrane region" description="Helical" evidence="8">
    <location>
        <begin position="454"/>
        <end position="480"/>
    </location>
</feature>